<accession>Q02D25</accession>
<sequence length="83" mass="9570">MDMSLVHGYRAKYDYVELTVEPDGNRWLIKLKDRRHGDSLVHDEAYASAEEAQDAALAVAQHHINVAHNDTLLHQAKMTWHTY</sequence>
<gene>
    <name evidence="1" type="ordered locus">Acid_0025</name>
</gene>
<evidence type="ECO:0000313" key="1">
    <source>
        <dbReference type="EMBL" id="ABJ81041.1"/>
    </source>
</evidence>
<dbReference type="STRING" id="234267.Acid_0025"/>
<dbReference type="InParanoid" id="Q02D25"/>
<dbReference type="HOGENOM" id="CLU_2540798_0_0_0"/>
<proteinExistence type="predicted"/>
<reference evidence="1" key="1">
    <citation type="submission" date="2006-10" db="EMBL/GenBank/DDBJ databases">
        <title>Complete sequence of Solibacter usitatus Ellin6076.</title>
        <authorList>
            <consortium name="US DOE Joint Genome Institute"/>
            <person name="Copeland A."/>
            <person name="Lucas S."/>
            <person name="Lapidus A."/>
            <person name="Barry K."/>
            <person name="Detter J.C."/>
            <person name="Glavina del Rio T."/>
            <person name="Hammon N."/>
            <person name="Israni S."/>
            <person name="Dalin E."/>
            <person name="Tice H."/>
            <person name="Pitluck S."/>
            <person name="Thompson L.S."/>
            <person name="Brettin T."/>
            <person name="Bruce D."/>
            <person name="Han C."/>
            <person name="Tapia R."/>
            <person name="Gilna P."/>
            <person name="Schmutz J."/>
            <person name="Larimer F."/>
            <person name="Land M."/>
            <person name="Hauser L."/>
            <person name="Kyrpides N."/>
            <person name="Mikhailova N."/>
            <person name="Janssen P.H."/>
            <person name="Kuske C.R."/>
            <person name="Richardson P."/>
        </authorList>
    </citation>
    <scope>NUCLEOTIDE SEQUENCE</scope>
    <source>
        <strain evidence="1">Ellin6076</strain>
    </source>
</reference>
<dbReference type="AlphaFoldDB" id="Q02D25"/>
<organism evidence="1">
    <name type="scientific">Solibacter usitatus (strain Ellin6076)</name>
    <dbReference type="NCBI Taxonomy" id="234267"/>
    <lineage>
        <taxon>Bacteria</taxon>
        <taxon>Pseudomonadati</taxon>
        <taxon>Acidobacteriota</taxon>
        <taxon>Terriglobia</taxon>
        <taxon>Bryobacterales</taxon>
        <taxon>Solibacteraceae</taxon>
        <taxon>Candidatus Solibacter</taxon>
    </lineage>
</organism>
<protein>
    <recommendedName>
        <fullName evidence="2">DUF2188 domain-containing protein</fullName>
    </recommendedName>
</protein>
<dbReference type="KEGG" id="sus:Acid_0025"/>
<name>Q02D25_SOLUE</name>
<evidence type="ECO:0008006" key="2">
    <source>
        <dbReference type="Google" id="ProtNLM"/>
    </source>
</evidence>
<dbReference type="EMBL" id="CP000473">
    <property type="protein sequence ID" value="ABJ81041.1"/>
    <property type="molecule type" value="Genomic_DNA"/>
</dbReference>